<dbReference type="PROSITE" id="PS50110">
    <property type="entry name" value="RESPONSE_REGULATORY"/>
    <property type="match status" value="1"/>
</dbReference>
<feature type="domain" description="HTH luxR-type" evidence="4">
    <location>
        <begin position="144"/>
        <end position="209"/>
    </location>
</feature>
<dbReference type="Pfam" id="PF00072">
    <property type="entry name" value="Response_reg"/>
    <property type="match status" value="1"/>
</dbReference>
<name>A0ABY6BEE8_9GAMM</name>
<dbReference type="InterPro" id="IPR001789">
    <property type="entry name" value="Sig_transdc_resp-reg_receiver"/>
</dbReference>
<dbReference type="RefSeq" id="WP_261695368.1">
    <property type="nucleotide sequence ID" value="NZ_CP104694.1"/>
</dbReference>
<evidence type="ECO:0000259" key="5">
    <source>
        <dbReference type="PROSITE" id="PS50110"/>
    </source>
</evidence>
<dbReference type="PROSITE" id="PS00622">
    <property type="entry name" value="HTH_LUXR_1"/>
    <property type="match status" value="1"/>
</dbReference>
<dbReference type="InterPro" id="IPR051015">
    <property type="entry name" value="EvgA-like"/>
</dbReference>
<evidence type="ECO:0000256" key="3">
    <source>
        <dbReference type="PROSITE-ProRule" id="PRU00169"/>
    </source>
</evidence>
<evidence type="ECO:0000256" key="2">
    <source>
        <dbReference type="ARBA" id="ARBA00023125"/>
    </source>
</evidence>
<evidence type="ECO:0000259" key="4">
    <source>
        <dbReference type="PROSITE" id="PS50043"/>
    </source>
</evidence>
<keyword evidence="7" id="KW-1185">Reference proteome</keyword>
<evidence type="ECO:0000313" key="7">
    <source>
        <dbReference type="Proteomes" id="UP001064632"/>
    </source>
</evidence>
<dbReference type="InterPro" id="IPR011006">
    <property type="entry name" value="CheY-like_superfamily"/>
</dbReference>
<keyword evidence="2" id="KW-0238">DNA-binding</keyword>
<keyword evidence="1 3" id="KW-0597">Phosphoprotein</keyword>
<dbReference type="Gene3D" id="3.40.50.2300">
    <property type="match status" value="1"/>
</dbReference>
<organism evidence="6 7">
    <name type="scientific">Tahibacter amnicola</name>
    <dbReference type="NCBI Taxonomy" id="2976241"/>
    <lineage>
        <taxon>Bacteria</taxon>
        <taxon>Pseudomonadati</taxon>
        <taxon>Pseudomonadota</taxon>
        <taxon>Gammaproteobacteria</taxon>
        <taxon>Lysobacterales</taxon>
        <taxon>Rhodanobacteraceae</taxon>
        <taxon>Tahibacter</taxon>
    </lineage>
</organism>
<reference evidence="6" key="1">
    <citation type="submission" date="2022-09" db="EMBL/GenBank/DDBJ databases">
        <title>Tahibacter sp. nov., isolated from a fresh water.</title>
        <authorList>
            <person name="Baek J.H."/>
            <person name="Lee J.K."/>
            <person name="Kim J.M."/>
            <person name="Jeon C.O."/>
        </authorList>
    </citation>
    <scope>NUCLEOTIDE SEQUENCE</scope>
    <source>
        <strain evidence="6">W38</strain>
    </source>
</reference>
<dbReference type="EMBL" id="CP104694">
    <property type="protein sequence ID" value="UXI68408.1"/>
    <property type="molecule type" value="Genomic_DNA"/>
</dbReference>
<evidence type="ECO:0000256" key="1">
    <source>
        <dbReference type="ARBA" id="ARBA00022553"/>
    </source>
</evidence>
<dbReference type="Proteomes" id="UP001064632">
    <property type="component" value="Chromosome"/>
</dbReference>
<feature type="domain" description="Response regulatory" evidence="5">
    <location>
        <begin position="3"/>
        <end position="120"/>
    </location>
</feature>
<dbReference type="Pfam" id="PF00196">
    <property type="entry name" value="GerE"/>
    <property type="match status" value="1"/>
</dbReference>
<evidence type="ECO:0000313" key="6">
    <source>
        <dbReference type="EMBL" id="UXI68408.1"/>
    </source>
</evidence>
<sequence length="224" mass="23902">MSEFLIADDHPLYRDALRRAITQAAPDARLFEADTVPALFSLVEAHPDAELLLLDLHMPGARGFSALAHLRGQHPGLPVIVVSAHEEATVARRALAHGAAGYIPKSSSADTIVAAIRQVLDGEIWLPPQHAAGAAELRSDEAQVAARVAELTPQQFRVLAMIAEGLLNKQIAYELGVSEATVKAHMTAIMRKLGCNNRTQVALAASQLALEPVTPPAPSIDDDQ</sequence>
<dbReference type="PROSITE" id="PS50043">
    <property type="entry name" value="HTH_LUXR_2"/>
    <property type="match status" value="1"/>
</dbReference>
<dbReference type="CDD" id="cd17535">
    <property type="entry name" value="REC_NarL-like"/>
    <property type="match status" value="1"/>
</dbReference>
<feature type="modified residue" description="4-aspartylphosphate" evidence="3">
    <location>
        <position position="55"/>
    </location>
</feature>
<dbReference type="CDD" id="cd06170">
    <property type="entry name" value="LuxR_C_like"/>
    <property type="match status" value="1"/>
</dbReference>
<dbReference type="PANTHER" id="PTHR45566:SF1">
    <property type="entry name" value="HTH-TYPE TRANSCRIPTIONAL REGULATOR YHJB-RELATED"/>
    <property type="match status" value="1"/>
</dbReference>
<dbReference type="InterPro" id="IPR016032">
    <property type="entry name" value="Sig_transdc_resp-reg_C-effctor"/>
</dbReference>
<proteinExistence type="predicted"/>
<dbReference type="SMART" id="SM00421">
    <property type="entry name" value="HTH_LUXR"/>
    <property type="match status" value="1"/>
</dbReference>
<dbReference type="PRINTS" id="PR00038">
    <property type="entry name" value="HTHLUXR"/>
</dbReference>
<dbReference type="InterPro" id="IPR058245">
    <property type="entry name" value="NreC/VraR/RcsB-like_REC"/>
</dbReference>
<accession>A0ABY6BEE8</accession>
<dbReference type="SUPFAM" id="SSF52172">
    <property type="entry name" value="CheY-like"/>
    <property type="match status" value="1"/>
</dbReference>
<protein>
    <submittedName>
        <fullName evidence="6">Response regulator transcription factor</fullName>
    </submittedName>
</protein>
<gene>
    <name evidence="6" type="ORF">N4264_01775</name>
</gene>
<dbReference type="SUPFAM" id="SSF46894">
    <property type="entry name" value="C-terminal effector domain of the bipartite response regulators"/>
    <property type="match status" value="1"/>
</dbReference>
<dbReference type="SMART" id="SM00448">
    <property type="entry name" value="REC"/>
    <property type="match status" value="1"/>
</dbReference>
<dbReference type="PANTHER" id="PTHR45566">
    <property type="entry name" value="HTH-TYPE TRANSCRIPTIONAL REGULATOR YHJB-RELATED"/>
    <property type="match status" value="1"/>
</dbReference>
<dbReference type="InterPro" id="IPR000792">
    <property type="entry name" value="Tscrpt_reg_LuxR_C"/>
</dbReference>